<evidence type="ECO:0000313" key="2">
    <source>
        <dbReference type="EMBL" id="KPQ43336.1"/>
    </source>
</evidence>
<protein>
    <submittedName>
        <fullName evidence="2">Smr domain protein</fullName>
    </submittedName>
</protein>
<sequence>MAWFEVDIFQKCIEVDLHNYSTGTALMAAREKIKEAYEHGFRHVKLIHGAANITDKNEGGSIKFALRAMLKSGELDKWIDKNGSRVRDESLILEIRKNSMAVEREWKEMPLEEY</sequence>
<dbReference type="SUPFAM" id="SSF160443">
    <property type="entry name" value="SMR domain-like"/>
    <property type="match status" value="1"/>
</dbReference>
<comment type="caution">
    <text evidence="2">The sequence shown here is derived from an EMBL/GenBank/DDBJ whole genome shotgun (WGS) entry which is preliminary data.</text>
</comment>
<dbReference type="AlphaFoldDB" id="A0A0P8DZL9"/>
<feature type="domain" description="Smr" evidence="1">
    <location>
        <begin position="15"/>
        <end position="72"/>
    </location>
</feature>
<name>A0A0P8DZL9_9EURY</name>
<evidence type="ECO:0000259" key="1">
    <source>
        <dbReference type="Pfam" id="PF01713"/>
    </source>
</evidence>
<dbReference type="InterPro" id="IPR002625">
    <property type="entry name" value="Smr_dom"/>
</dbReference>
<dbReference type="Gene3D" id="3.30.1370.110">
    <property type="match status" value="1"/>
</dbReference>
<organism evidence="2 3">
    <name type="scientific">Candidatus Methanoperedens nitratireducens</name>
    <dbReference type="NCBI Taxonomy" id="1392998"/>
    <lineage>
        <taxon>Archaea</taxon>
        <taxon>Methanobacteriati</taxon>
        <taxon>Methanobacteriota</taxon>
        <taxon>Stenosarchaea group</taxon>
        <taxon>Methanomicrobia</taxon>
        <taxon>Methanosarcinales</taxon>
        <taxon>ANME-2 cluster</taxon>
        <taxon>Candidatus Methanoperedentaceae</taxon>
        <taxon>Candidatus Methanoperedens</taxon>
    </lineage>
</organism>
<evidence type="ECO:0000313" key="3">
    <source>
        <dbReference type="Proteomes" id="UP000050360"/>
    </source>
</evidence>
<dbReference type="Pfam" id="PF01713">
    <property type="entry name" value="Smr"/>
    <property type="match status" value="1"/>
</dbReference>
<gene>
    <name evidence="2" type="ORF">MPEBLZ_02094</name>
</gene>
<accession>A0A0P8DZL9</accession>
<dbReference type="InterPro" id="IPR036063">
    <property type="entry name" value="Smr_dom_sf"/>
</dbReference>
<dbReference type="EMBL" id="LKCM01000155">
    <property type="protein sequence ID" value="KPQ43336.1"/>
    <property type="molecule type" value="Genomic_DNA"/>
</dbReference>
<reference evidence="2 3" key="1">
    <citation type="submission" date="2015-09" db="EMBL/GenBank/DDBJ databases">
        <title>A metagenomics-based metabolic model of nitrate-dependent anaerobic oxidation of methane by Methanoperedens-like archaea.</title>
        <authorList>
            <person name="Arshad A."/>
            <person name="Speth D.R."/>
            <person name="De Graaf R.M."/>
            <person name="Op Den Camp H.J."/>
            <person name="Jetten M.S."/>
            <person name="Welte C.U."/>
        </authorList>
    </citation>
    <scope>NUCLEOTIDE SEQUENCE [LARGE SCALE GENOMIC DNA]</scope>
</reference>
<dbReference type="Proteomes" id="UP000050360">
    <property type="component" value="Unassembled WGS sequence"/>
</dbReference>
<proteinExistence type="predicted"/>